<comment type="subcellular location">
    <subcellularLocation>
        <location evidence="1">Membrane</location>
        <topology evidence="1">Multi-pass membrane protein</topology>
    </subcellularLocation>
</comment>
<dbReference type="FunFam" id="1.20.1070.10:FF:000160">
    <property type="entry name" value="Related to Opsin-1"/>
    <property type="match status" value="1"/>
</dbReference>
<dbReference type="InterPro" id="IPR001425">
    <property type="entry name" value="Arc/bac/fun_rhodopsins"/>
</dbReference>
<dbReference type="GO" id="GO:0005886">
    <property type="term" value="C:plasma membrane"/>
    <property type="evidence" value="ECO:0007669"/>
    <property type="project" value="TreeGrafter"/>
</dbReference>
<evidence type="ECO:0000256" key="9">
    <source>
        <dbReference type="ARBA" id="ARBA00023136"/>
    </source>
</evidence>
<feature type="transmembrane region" description="Helical" evidence="11">
    <location>
        <begin position="68"/>
        <end position="92"/>
    </location>
</feature>
<organism evidence="12 13">
    <name type="scientific">Hyaloscypha variabilis (strain UAMH 11265 / GT02V1 / F)</name>
    <name type="common">Meliniomyces variabilis</name>
    <dbReference type="NCBI Taxonomy" id="1149755"/>
    <lineage>
        <taxon>Eukaryota</taxon>
        <taxon>Fungi</taxon>
        <taxon>Dikarya</taxon>
        <taxon>Ascomycota</taxon>
        <taxon>Pezizomycotina</taxon>
        <taxon>Leotiomycetes</taxon>
        <taxon>Helotiales</taxon>
        <taxon>Hyaloscyphaceae</taxon>
        <taxon>Hyaloscypha</taxon>
        <taxon>Hyaloscypha variabilis</taxon>
    </lineage>
</organism>
<feature type="transmembrane region" description="Helical" evidence="11">
    <location>
        <begin position="36"/>
        <end position="56"/>
    </location>
</feature>
<reference evidence="12 13" key="1">
    <citation type="submission" date="2016-04" db="EMBL/GenBank/DDBJ databases">
        <title>A degradative enzymes factory behind the ericoid mycorrhizal symbiosis.</title>
        <authorList>
            <consortium name="DOE Joint Genome Institute"/>
            <person name="Martino E."/>
            <person name="Morin E."/>
            <person name="Grelet G."/>
            <person name="Kuo A."/>
            <person name="Kohler A."/>
            <person name="Daghino S."/>
            <person name="Barry K."/>
            <person name="Choi C."/>
            <person name="Cichocki N."/>
            <person name="Clum A."/>
            <person name="Copeland A."/>
            <person name="Hainaut M."/>
            <person name="Haridas S."/>
            <person name="Labutti K."/>
            <person name="Lindquist E."/>
            <person name="Lipzen A."/>
            <person name="Khouja H.-R."/>
            <person name="Murat C."/>
            <person name="Ohm R."/>
            <person name="Olson A."/>
            <person name="Spatafora J."/>
            <person name="Veneault-Fourrey C."/>
            <person name="Henrissat B."/>
            <person name="Grigoriev I."/>
            <person name="Martin F."/>
            <person name="Perotto S."/>
        </authorList>
    </citation>
    <scope>NUCLEOTIDE SEQUENCE [LARGE SCALE GENOMIC DNA]</scope>
    <source>
        <strain evidence="12 13">F</strain>
    </source>
</reference>
<dbReference type="GO" id="GO:0005216">
    <property type="term" value="F:monoatomic ion channel activity"/>
    <property type="evidence" value="ECO:0007669"/>
    <property type="project" value="InterPro"/>
</dbReference>
<dbReference type="SUPFAM" id="SSF81321">
    <property type="entry name" value="Family A G protein-coupled receptor-like"/>
    <property type="match status" value="1"/>
</dbReference>
<dbReference type="InterPro" id="IPR018229">
    <property type="entry name" value="Rhodopsin_retinal_BS"/>
</dbReference>
<dbReference type="CDD" id="cd15239">
    <property type="entry name" value="7tm_YRO2_fungal-like"/>
    <property type="match status" value="1"/>
</dbReference>
<proteinExistence type="inferred from homology"/>
<feature type="transmembrane region" description="Helical" evidence="11">
    <location>
        <begin position="200"/>
        <end position="220"/>
    </location>
</feature>
<keyword evidence="4" id="KW-0716">Sensory transduction</keyword>
<dbReference type="PROSITE" id="PS00950">
    <property type="entry name" value="BACTERIAL_OPSIN_1"/>
    <property type="match status" value="1"/>
</dbReference>
<dbReference type="InterPro" id="IPR043476">
    <property type="entry name" value="Yro2-like_7TM"/>
</dbReference>
<comment type="similarity">
    <text evidence="2">Belongs to the archaeal/bacterial/fungal opsin family.</text>
</comment>
<dbReference type="OrthoDB" id="536545at2759"/>
<evidence type="ECO:0000256" key="5">
    <source>
        <dbReference type="ARBA" id="ARBA00022692"/>
    </source>
</evidence>
<evidence type="ECO:0000256" key="8">
    <source>
        <dbReference type="ARBA" id="ARBA00022991"/>
    </source>
</evidence>
<dbReference type="PROSITE" id="PS00327">
    <property type="entry name" value="BACTERIAL_OPSIN_RET"/>
    <property type="match status" value="1"/>
</dbReference>
<dbReference type="Gene3D" id="1.20.1070.10">
    <property type="entry name" value="Rhodopsin 7-helix transmembrane proteins"/>
    <property type="match status" value="1"/>
</dbReference>
<dbReference type="GO" id="GO:0007602">
    <property type="term" value="P:phototransduction"/>
    <property type="evidence" value="ECO:0007669"/>
    <property type="project" value="UniProtKB-KW"/>
</dbReference>
<dbReference type="GO" id="GO:0005783">
    <property type="term" value="C:endoplasmic reticulum"/>
    <property type="evidence" value="ECO:0007669"/>
    <property type="project" value="TreeGrafter"/>
</dbReference>
<keyword evidence="3" id="KW-0600">Photoreceptor protein</keyword>
<evidence type="ECO:0000256" key="1">
    <source>
        <dbReference type="ARBA" id="ARBA00004141"/>
    </source>
</evidence>
<keyword evidence="5 11" id="KW-0812">Transmembrane</keyword>
<evidence type="ECO:0000256" key="3">
    <source>
        <dbReference type="ARBA" id="ARBA00022543"/>
    </source>
</evidence>
<dbReference type="PANTHER" id="PTHR28286">
    <property type="match status" value="1"/>
</dbReference>
<name>A0A2J6S6S5_HYAVF</name>
<accession>A0A2J6S6S5</accession>
<evidence type="ECO:0000313" key="12">
    <source>
        <dbReference type="EMBL" id="PMD46464.1"/>
    </source>
</evidence>
<dbReference type="SMART" id="SM01021">
    <property type="entry name" value="Bac_rhodopsin"/>
    <property type="match status" value="1"/>
</dbReference>
<evidence type="ECO:0000256" key="11">
    <source>
        <dbReference type="SAM" id="Phobius"/>
    </source>
</evidence>
<evidence type="ECO:0000256" key="4">
    <source>
        <dbReference type="ARBA" id="ARBA00022606"/>
    </source>
</evidence>
<dbReference type="Proteomes" id="UP000235786">
    <property type="component" value="Unassembled WGS sequence"/>
</dbReference>
<keyword evidence="10" id="KW-0675">Receptor</keyword>
<dbReference type="Pfam" id="PF01036">
    <property type="entry name" value="Bac_rhodopsin"/>
    <property type="match status" value="1"/>
</dbReference>
<dbReference type="AlphaFoldDB" id="A0A2J6S6S5"/>
<feature type="transmembrane region" description="Helical" evidence="11">
    <location>
        <begin position="235"/>
        <end position="255"/>
    </location>
</feature>
<feature type="transmembrane region" description="Helical" evidence="11">
    <location>
        <begin position="166"/>
        <end position="188"/>
    </location>
</feature>
<dbReference type="PRINTS" id="PR00251">
    <property type="entry name" value="BACTRLOPSIN"/>
</dbReference>
<gene>
    <name evidence="12" type="ORF">L207DRAFT_561801</name>
</gene>
<keyword evidence="7 11" id="KW-1133">Transmembrane helix</keyword>
<protein>
    <submittedName>
        <fullName evidence="12">Opsin-like protein</fullName>
    </submittedName>
</protein>
<evidence type="ECO:0000256" key="2">
    <source>
        <dbReference type="ARBA" id="ARBA00008130"/>
    </source>
</evidence>
<dbReference type="GO" id="GO:0009881">
    <property type="term" value="F:photoreceptor activity"/>
    <property type="evidence" value="ECO:0007669"/>
    <property type="project" value="UniProtKB-KW"/>
</dbReference>
<keyword evidence="6" id="KW-0681">Retinal protein</keyword>
<evidence type="ECO:0000256" key="6">
    <source>
        <dbReference type="ARBA" id="ARBA00022925"/>
    </source>
</evidence>
<evidence type="ECO:0000256" key="7">
    <source>
        <dbReference type="ARBA" id="ARBA00022989"/>
    </source>
</evidence>
<evidence type="ECO:0000313" key="13">
    <source>
        <dbReference type="Proteomes" id="UP000235786"/>
    </source>
</evidence>
<sequence length="327" mass="35758">MSGVAKRANDALSINPNVFHYPDSSNINLTTHGSDWYWAVTGVMAVSTLAFMGLSIRVPRKNRIFHYITASITLVASIAYFTMASNLGYAAIQVEFQRSNPKVAGLYREIFYVRYIDWFVTTPLLLLDLLLTAGLPWPTVVYTILMDEVMVITGLVGALVASSYKWGYFVFAMLALIFIAYNVCYVGLQHAKFHGGPVKKVYTICGVWTIFLWFIYPIAWGLCEGGNVISPDSEAVFYGVLDILAKPVFGALLIFGHRNIDPASLGLHLKDYDDSNQVIEKDGSRANNGNNGVANNGALQHGNVNVDGANDVAPASTGVHNNTANMA</sequence>
<keyword evidence="9 11" id="KW-0472">Membrane</keyword>
<dbReference type="PANTHER" id="PTHR28286:SF1">
    <property type="entry name" value="30 KDA HEAT SHOCK PROTEIN-RELATED"/>
    <property type="match status" value="1"/>
</dbReference>
<keyword evidence="13" id="KW-1185">Reference proteome</keyword>
<dbReference type="EMBL" id="KZ613939">
    <property type="protein sequence ID" value="PMD46464.1"/>
    <property type="molecule type" value="Genomic_DNA"/>
</dbReference>
<evidence type="ECO:0000256" key="10">
    <source>
        <dbReference type="ARBA" id="ARBA00023170"/>
    </source>
</evidence>
<keyword evidence="8" id="KW-0157">Chromophore</keyword>